<evidence type="ECO:0000313" key="2">
    <source>
        <dbReference type="EMBL" id="EPR79738.1"/>
    </source>
</evidence>
<dbReference type="VEuPathDB" id="MicrosporidiaDB:SLOPH_2626"/>
<dbReference type="Proteomes" id="UP000014978">
    <property type="component" value="Unassembled WGS sequence"/>
</dbReference>
<keyword evidence="1" id="KW-1133">Transmembrane helix</keyword>
<dbReference type="EMBL" id="ATCN01000133">
    <property type="protein sequence ID" value="EPR79738.1"/>
    <property type="molecule type" value="Genomic_DNA"/>
</dbReference>
<dbReference type="OrthoDB" id="2189693at2759"/>
<evidence type="ECO:0000313" key="3">
    <source>
        <dbReference type="Proteomes" id="UP000014978"/>
    </source>
</evidence>
<dbReference type="HOGENOM" id="CLU_2028245_0_0_1"/>
<keyword evidence="1" id="KW-0812">Transmembrane</keyword>
<protein>
    <submittedName>
        <fullName evidence="2">Uncharacterized protein</fullName>
    </submittedName>
</protein>
<evidence type="ECO:0000256" key="1">
    <source>
        <dbReference type="SAM" id="Phobius"/>
    </source>
</evidence>
<dbReference type="InParanoid" id="S7XV53"/>
<feature type="transmembrane region" description="Helical" evidence="1">
    <location>
        <begin position="101"/>
        <end position="119"/>
    </location>
</feature>
<name>S7XV53_SPRLO</name>
<keyword evidence="3" id="KW-1185">Reference proteome</keyword>
<reference evidence="3" key="1">
    <citation type="journal article" date="2013" name="PLoS Genet.">
        <title>The genome of Spraguea lophii and the basis of host-microsporidian interactions.</title>
        <authorList>
            <person name="Campbell S.E."/>
            <person name="Williams T.A."/>
            <person name="Yousuf A."/>
            <person name="Soanes D.M."/>
            <person name="Paszkiewicz K.H."/>
            <person name="Williams B.A.P."/>
        </authorList>
    </citation>
    <scope>NUCLEOTIDE SEQUENCE [LARGE SCALE GENOMIC DNA]</scope>
    <source>
        <strain evidence="3">42_110</strain>
    </source>
</reference>
<accession>S7XV53</accession>
<comment type="caution">
    <text evidence="2">The sequence shown here is derived from an EMBL/GenBank/DDBJ whole genome shotgun (WGS) entry which is preliminary data.</text>
</comment>
<keyword evidence="1" id="KW-0472">Membrane</keyword>
<sequence length="122" mass="14384">MILLDEIENENKRMRYASKIENYLQLKLKEKKIDVKEESNNPVNKDILKFSKQLKQRVKTFNKMLEDDEDVVQSVHSNYSEQITQTESNIKNLDKIDTSSVSSGFVTVVLIFIIMYVFIRTF</sequence>
<proteinExistence type="predicted"/>
<organism evidence="2 3">
    <name type="scientific">Spraguea lophii (strain 42_110)</name>
    <name type="common">Microsporidian parasite</name>
    <dbReference type="NCBI Taxonomy" id="1358809"/>
    <lineage>
        <taxon>Eukaryota</taxon>
        <taxon>Fungi</taxon>
        <taxon>Fungi incertae sedis</taxon>
        <taxon>Microsporidia</taxon>
        <taxon>Spragueidae</taxon>
        <taxon>Spraguea</taxon>
    </lineage>
</organism>
<dbReference type="AlphaFoldDB" id="S7XV53"/>
<gene>
    <name evidence="2" type="ORF">SLOPH_2626</name>
</gene>